<name>A0A016VHL8_9BILA</name>
<sequence>MVSCHVVQLFEFSSFRELTGELMTIQGDNKGFVPTFQAMRTTVGERRGPKFYRFTKCMIYKNHQLDFKQISSVLEVELKTLRNRLTLSLQ</sequence>
<protein>
    <submittedName>
        <fullName evidence="1">Uncharacterized protein</fullName>
    </submittedName>
</protein>
<keyword evidence="2" id="KW-1185">Reference proteome</keyword>
<organism evidence="1 2">
    <name type="scientific">Ancylostoma ceylanicum</name>
    <dbReference type="NCBI Taxonomy" id="53326"/>
    <lineage>
        <taxon>Eukaryota</taxon>
        <taxon>Metazoa</taxon>
        <taxon>Ecdysozoa</taxon>
        <taxon>Nematoda</taxon>
        <taxon>Chromadorea</taxon>
        <taxon>Rhabditida</taxon>
        <taxon>Rhabditina</taxon>
        <taxon>Rhabditomorpha</taxon>
        <taxon>Strongyloidea</taxon>
        <taxon>Ancylostomatidae</taxon>
        <taxon>Ancylostomatinae</taxon>
        <taxon>Ancylostoma</taxon>
    </lineage>
</organism>
<proteinExistence type="predicted"/>
<dbReference type="AlphaFoldDB" id="A0A016VHL8"/>
<comment type="caution">
    <text evidence="1">The sequence shown here is derived from an EMBL/GenBank/DDBJ whole genome shotgun (WGS) entry which is preliminary data.</text>
</comment>
<dbReference type="Proteomes" id="UP000024635">
    <property type="component" value="Unassembled WGS sequence"/>
</dbReference>
<evidence type="ECO:0000313" key="2">
    <source>
        <dbReference type="Proteomes" id="UP000024635"/>
    </source>
</evidence>
<reference evidence="2" key="1">
    <citation type="journal article" date="2015" name="Nat. Genet.">
        <title>The genome and transcriptome of the zoonotic hookworm Ancylostoma ceylanicum identify infection-specific gene families.</title>
        <authorList>
            <person name="Schwarz E.M."/>
            <person name="Hu Y."/>
            <person name="Antoshechkin I."/>
            <person name="Miller M.M."/>
            <person name="Sternberg P.W."/>
            <person name="Aroian R.V."/>
        </authorList>
    </citation>
    <scope>NUCLEOTIDE SEQUENCE</scope>
    <source>
        <strain evidence="2">HY135</strain>
    </source>
</reference>
<evidence type="ECO:0000313" key="1">
    <source>
        <dbReference type="EMBL" id="EYC26801.1"/>
    </source>
</evidence>
<accession>A0A016VHL8</accession>
<gene>
    <name evidence="1" type="primary">Acey_s0010.g972</name>
    <name evidence="1" type="ORF">Y032_0010g972</name>
</gene>
<dbReference type="EMBL" id="JARK01001346">
    <property type="protein sequence ID" value="EYC26801.1"/>
    <property type="molecule type" value="Genomic_DNA"/>
</dbReference>
<dbReference type="OrthoDB" id="411785at2759"/>